<dbReference type="EMBL" id="JBHSGU010000027">
    <property type="protein sequence ID" value="MFC4701796.1"/>
    <property type="molecule type" value="Genomic_DNA"/>
</dbReference>
<comment type="caution">
    <text evidence="2">The sequence shown here is derived from an EMBL/GenBank/DDBJ whole genome shotgun (WGS) entry which is preliminary data.</text>
</comment>
<evidence type="ECO:0008006" key="4">
    <source>
        <dbReference type="Google" id="ProtNLM"/>
    </source>
</evidence>
<feature type="region of interest" description="Disordered" evidence="1">
    <location>
        <begin position="1"/>
        <end position="81"/>
    </location>
</feature>
<reference evidence="3" key="1">
    <citation type="journal article" date="2019" name="Int. J. Syst. Evol. Microbiol.">
        <title>The Global Catalogue of Microorganisms (GCM) 10K type strain sequencing project: providing services to taxonomists for standard genome sequencing and annotation.</title>
        <authorList>
            <consortium name="The Broad Institute Genomics Platform"/>
            <consortium name="The Broad Institute Genome Sequencing Center for Infectious Disease"/>
            <person name="Wu L."/>
            <person name="Ma J."/>
        </authorList>
    </citation>
    <scope>NUCLEOTIDE SEQUENCE [LARGE SCALE GENOMIC DNA]</scope>
    <source>
        <strain evidence="3">KACC 12507</strain>
    </source>
</reference>
<dbReference type="Proteomes" id="UP001595897">
    <property type="component" value="Unassembled WGS sequence"/>
</dbReference>
<feature type="non-terminal residue" evidence="2">
    <location>
        <position position="1"/>
    </location>
</feature>
<gene>
    <name evidence="2" type="ORF">ACFO4O_16715</name>
</gene>
<feature type="compositionally biased region" description="Polar residues" evidence="1">
    <location>
        <begin position="72"/>
        <end position="81"/>
    </location>
</feature>
<protein>
    <recommendedName>
        <fullName evidence="4">Filamentous hemagglutinin</fullName>
    </recommendedName>
</protein>
<evidence type="ECO:0000313" key="2">
    <source>
        <dbReference type="EMBL" id="MFC4701796.1"/>
    </source>
</evidence>
<evidence type="ECO:0000256" key="1">
    <source>
        <dbReference type="SAM" id="MobiDB-lite"/>
    </source>
</evidence>
<evidence type="ECO:0000313" key="3">
    <source>
        <dbReference type="Proteomes" id="UP001595897"/>
    </source>
</evidence>
<proteinExistence type="predicted"/>
<keyword evidence="3" id="KW-1185">Reference proteome</keyword>
<accession>A0ABV9LYY4</accession>
<feature type="compositionally biased region" description="Low complexity" evidence="1">
    <location>
        <begin position="38"/>
        <end position="58"/>
    </location>
</feature>
<name>A0ABV9LYY4_9ALTE</name>
<sequence>DEVKTKKVAKTGSRLRTETETTTSGTVNMADGSSRKFSITQTTNSNSNGSATTVSISGNSGGGSGAVDIGSTKQTATQSAVEPTSTNYNQLYSDTASTIANGAAAAIGNLIPDMANGIADWTERFLHQDSGSLGRMDQWVDVDNEVAQGVANDFRKVAAVGTTIVPIIRTSVSTSLTTQLGQQGIKHNPANIVQIGKNANGKIMFLETGNSSAGLQHIVQRHGADFANRGISQSQIPQAVMAAVTRGKVVGYQGKGTGRPIYEVGFGGQTHRMAVTTGSNGFIVGANPAR</sequence>
<dbReference type="RefSeq" id="WP_382410607.1">
    <property type="nucleotide sequence ID" value="NZ_JBHSGU010000027.1"/>
</dbReference>
<organism evidence="2 3">
    <name type="scientific">Glaciecola siphonariae</name>
    <dbReference type="NCBI Taxonomy" id="521012"/>
    <lineage>
        <taxon>Bacteria</taxon>
        <taxon>Pseudomonadati</taxon>
        <taxon>Pseudomonadota</taxon>
        <taxon>Gammaproteobacteria</taxon>
        <taxon>Alteromonadales</taxon>
        <taxon>Alteromonadaceae</taxon>
        <taxon>Glaciecola</taxon>
    </lineage>
</organism>